<accession>A0A6L5E402</accession>
<keyword evidence="1" id="KW-0812">Transmembrane</keyword>
<proteinExistence type="predicted"/>
<dbReference type="Proteomes" id="UP000475079">
    <property type="component" value="Unassembled WGS sequence"/>
</dbReference>
<evidence type="ECO:0000259" key="2">
    <source>
        <dbReference type="Pfam" id="PF14331"/>
    </source>
</evidence>
<organism evidence="3 4">
    <name type="scientific">Citrobacter telavivensis</name>
    <dbReference type="NCBI Taxonomy" id="2653932"/>
    <lineage>
        <taxon>Bacteria</taxon>
        <taxon>Pseudomonadati</taxon>
        <taxon>Pseudomonadota</taxon>
        <taxon>Gammaproteobacteria</taxon>
        <taxon>Enterobacterales</taxon>
        <taxon>Enterobacteriaceae</taxon>
        <taxon>Citrobacter</taxon>
    </lineage>
</organism>
<dbReference type="PANTHER" id="PTHR36153">
    <property type="entry name" value="INNER MEMBRANE PROTEIN-RELATED"/>
    <property type="match status" value="1"/>
</dbReference>
<dbReference type="InterPro" id="IPR053156">
    <property type="entry name" value="T6SS_TssM-like"/>
</dbReference>
<dbReference type="EMBL" id="WHIY01000002">
    <property type="protein sequence ID" value="MPQ50247.1"/>
    <property type="molecule type" value="Genomic_DNA"/>
</dbReference>
<reference evidence="3 4" key="1">
    <citation type="submission" date="2019-10" db="EMBL/GenBank/DDBJ databases">
        <title>Characterization of a new Citrobacter species.</title>
        <authorList>
            <person name="Goncalves Ribeiro T."/>
            <person name="Izdebski R."/>
            <person name="Urbanowicz P."/>
            <person name="Carmeli Y."/>
            <person name="Gniadkowski M."/>
            <person name="Peixe L."/>
        </authorList>
    </citation>
    <scope>NUCLEOTIDE SEQUENCE [LARGE SCALE GENOMIC DNA]</scope>
    <source>
        <strain evidence="3 4">NMI7905_11</strain>
    </source>
</reference>
<feature type="transmembrane region" description="Helical" evidence="1">
    <location>
        <begin position="325"/>
        <end position="346"/>
    </location>
</feature>
<keyword evidence="4" id="KW-1185">Reference proteome</keyword>
<dbReference type="Pfam" id="PF14331">
    <property type="entry name" value="IcmF-related_N"/>
    <property type="match status" value="1"/>
</dbReference>
<dbReference type="PANTHER" id="PTHR36153:SF1">
    <property type="entry name" value="TYPE VI SECRETION SYSTEM COMPONENT TSSM1"/>
    <property type="match status" value="1"/>
</dbReference>
<feature type="domain" description="Type VI secretion system component TssM1 N-terminal" evidence="2">
    <location>
        <begin position="111"/>
        <end position="282"/>
    </location>
</feature>
<dbReference type="RefSeq" id="WP_152401919.1">
    <property type="nucleotide sequence ID" value="NZ_WHIY01000002.1"/>
</dbReference>
<gene>
    <name evidence="3" type="ORF">GBB84_04880</name>
</gene>
<protein>
    <recommendedName>
        <fullName evidence="2">Type VI secretion system component TssM1 N-terminal domain-containing protein</fullName>
    </recommendedName>
</protein>
<name>A0A6L5E402_9ENTR</name>
<dbReference type="InterPro" id="IPR025743">
    <property type="entry name" value="TssM1_N"/>
</dbReference>
<sequence>MTQPWLSLTILVLVLLAITLWCVWWQWQYRNDTFIRAQKEIQRANGGQDPYDSTRILMLGNEEDNRLLCRTWSLTDGAESWFGQWWFDAQCSLLCVPHSLQTTGKKRLIRQNDWQKMMAALVKSRPQRPLDALILTLPLADLESDAYAYLSERCQQIQQVCGLSLPVYLLISGMEAQDGVRTLLRQLPSLAQGSAIGSAISCPREAVWKPQWIDDALENTRFSLRQAVTELGALSGSTPASLFRLPEFFPSLATALHASFDGLLSSNARDEPPLLRGIWFVAHHVVDEKPQMAFCQTLLHDKITAERGLALPVRRLLRLNLRRHFIVLAGYSALCVVWLAVMLWRWPSQHTNALLLHNQLQSLATQIAPSDTPGERSATRYWRMVNDVPQWHFRSLIWPGSLFSRTDSKLSTTFHDATLRSLLVPAMNSICLQHQSATRGDGLRERDDLLAEERYRQILFLLEQTKQMETQYLPLLQLTQVKRPTVQTLAEVSSTVWGVNVEVAALPATSELNEMLATLPVSQMNLPDASELTQRNSEQFTRETRRWLAQIYDNASLEIYARQLDELLLTFSSNEEINADFVRLLMRQISRLQNALTTLNSLSQDAAHSPARLALNTLQTQTQARRLLDRTAIHNLLNDEEQLRQRLVAQIDRSLLHFSTLTAQSTEGEFHVSPDILALQKSLRDLLNQPFWQRGAGQPPPESLGYPGDPQIQQAATLFAGYQRYSEQLPDSLWRPRLNELAQNAVERAIRQTLYRGVPGTAPARELNTENADRVIAALTQINRPALASALRQQVAAQIIARVNDEGGARLPGIRPPSVNTATPEQAQASGQQVMGWVAAQTEQISATLTRYQQPIEWLSTQRPWLTAAQNQQIARWVSSQETLMRLQQQDPTSAPAQLQTLAATLPTLTVQNCQSELASFHAAGQQDFYSASLNALLSASAQNCQQLRQQGSIGVVQNIFTLYNNWLAGRFPFTALPHAPDADVDRVRELVSLLVKLPPETLADQPALIRQLAAAQPLLSALVSPDGVVVRVNWRTQRNQEAGAEQIVDWRLSGNQQTLIWPGGTSADLHWRSGDNLTFSLRWAANSAWRPVPDTAVVGLSVAGDTARWRWQGAWALLRMTDQQRIGGALAQPVPLRFSLPVSDGQQRSRTTVNIQFALLNAQDNAPLPWVILTEQGFSGEHQWNR</sequence>
<feature type="transmembrane region" description="Helical" evidence="1">
    <location>
        <begin position="6"/>
        <end position="27"/>
    </location>
</feature>
<comment type="caution">
    <text evidence="3">The sequence shown here is derived from an EMBL/GenBank/DDBJ whole genome shotgun (WGS) entry which is preliminary data.</text>
</comment>
<keyword evidence="1" id="KW-0472">Membrane</keyword>
<evidence type="ECO:0000256" key="1">
    <source>
        <dbReference type="SAM" id="Phobius"/>
    </source>
</evidence>
<evidence type="ECO:0000313" key="3">
    <source>
        <dbReference type="EMBL" id="MPQ50247.1"/>
    </source>
</evidence>
<keyword evidence="1" id="KW-1133">Transmembrane helix</keyword>
<evidence type="ECO:0000313" key="4">
    <source>
        <dbReference type="Proteomes" id="UP000475079"/>
    </source>
</evidence>
<dbReference type="AlphaFoldDB" id="A0A6L5E402"/>